<feature type="region of interest" description="Disordered" evidence="1">
    <location>
        <begin position="210"/>
        <end position="229"/>
    </location>
</feature>
<dbReference type="PANTHER" id="PTHR21666:SF270">
    <property type="entry name" value="MUREIN HYDROLASE ACTIVATOR ENVC"/>
    <property type="match status" value="1"/>
</dbReference>
<gene>
    <name evidence="4" type="ORF">G7B40_008290</name>
</gene>
<evidence type="ECO:0000313" key="5">
    <source>
        <dbReference type="Proteomes" id="UP000667802"/>
    </source>
</evidence>
<protein>
    <submittedName>
        <fullName evidence="4">M23 family metallopeptidase</fullName>
    </submittedName>
</protein>
<dbReference type="GO" id="GO:0004222">
    <property type="term" value="F:metalloendopeptidase activity"/>
    <property type="evidence" value="ECO:0007669"/>
    <property type="project" value="TreeGrafter"/>
</dbReference>
<name>A0AAP5I4G3_9CYAN</name>
<dbReference type="Pfam" id="PF01551">
    <property type="entry name" value="Peptidase_M23"/>
    <property type="match status" value="1"/>
</dbReference>
<comment type="caution">
    <text evidence="4">The sequence shown here is derived from an EMBL/GenBank/DDBJ whole genome shotgun (WGS) entry which is preliminary data.</text>
</comment>
<evidence type="ECO:0000256" key="2">
    <source>
        <dbReference type="SAM" id="SignalP"/>
    </source>
</evidence>
<dbReference type="InterPro" id="IPR016047">
    <property type="entry name" value="M23ase_b-sheet_dom"/>
</dbReference>
<feature type="region of interest" description="Disordered" evidence="1">
    <location>
        <begin position="180"/>
        <end position="202"/>
    </location>
</feature>
<dbReference type="InterPro" id="IPR011055">
    <property type="entry name" value="Dup_hybrid_motif"/>
</dbReference>
<accession>A0AAP5I4G3</accession>
<feature type="domain" description="M23ase beta-sheet core" evidence="3">
    <location>
        <begin position="65"/>
        <end position="155"/>
    </location>
</feature>
<dbReference type="Gene3D" id="2.70.70.10">
    <property type="entry name" value="Glucose Permease (Domain IIA)"/>
    <property type="match status" value="1"/>
</dbReference>
<evidence type="ECO:0000256" key="1">
    <source>
        <dbReference type="SAM" id="MobiDB-lite"/>
    </source>
</evidence>
<dbReference type="PANTHER" id="PTHR21666">
    <property type="entry name" value="PEPTIDASE-RELATED"/>
    <property type="match status" value="1"/>
</dbReference>
<organism evidence="4 5">
    <name type="scientific">Aetokthonos hydrillicola Thurmond2011</name>
    <dbReference type="NCBI Taxonomy" id="2712845"/>
    <lineage>
        <taxon>Bacteria</taxon>
        <taxon>Bacillati</taxon>
        <taxon>Cyanobacteriota</taxon>
        <taxon>Cyanophyceae</taxon>
        <taxon>Nostocales</taxon>
        <taxon>Hapalosiphonaceae</taxon>
        <taxon>Aetokthonos</taxon>
    </lineage>
</organism>
<feature type="signal peptide" evidence="2">
    <location>
        <begin position="1"/>
        <end position="26"/>
    </location>
</feature>
<sequence>MKKATLSRFCTYGLIGLVSVSSIDYAGTSAVTKTADRSLNTQSSSSSNLIWPSQGIISQGFKKNRHIGIDIAAPPGTPIIAAATGQVVKSGWDDWGLGNAIRIHHSDGSFTVYGHNRRLLVRNGQHVNQGEVIAEMGTTGNSSGPHLHFEVHPDNMESVIDPIPVLPSLVAGKVPPQRLATSNVTTSQANSPTDIESSPARTQEISIPIPVEPPHRVAPPVTKQTSSSQSIPIAVASANLDTGCKGSTVIAGETATTRVKVCKENGQFFYIGQLKQNPDKPIKLPAWNVGSLYRADNGSFSYFVSPQGIEVWRNGSPMRSEIFFNTTHSLKP</sequence>
<dbReference type="EMBL" id="JAALHA020000002">
    <property type="protein sequence ID" value="MDR9894571.1"/>
    <property type="molecule type" value="Genomic_DNA"/>
</dbReference>
<keyword evidence="5" id="KW-1185">Reference proteome</keyword>
<dbReference type="Proteomes" id="UP000667802">
    <property type="component" value="Unassembled WGS sequence"/>
</dbReference>
<evidence type="ECO:0000259" key="3">
    <source>
        <dbReference type="Pfam" id="PF01551"/>
    </source>
</evidence>
<keyword evidence="2" id="KW-0732">Signal</keyword>
<reference evidence="5" key="1">
    <citation type="journal article" date="2021" name="Science">
        <title>Hunting the eagle killer: A cyanobacterial neurotoxin causes vacuolar myelinopathy.</title>
        <authorList>
            <person name="Breinlinger S."/>
            <person name="Phillips T.J."/>
            <person name="Haram B.N."/>
            <person name="Mares J."/>
            <person name="Martinez Yerena J.A."/>
            <person name="Hrouzek P."/>
            <person name="Sobotka R."/>
            <person name="Henderson W.M."/>
            <person name="Schmieder P."/>
            <person name="Williams S.M."/>
            <person name="Lauderdale J.D."/>
            <person name="Wilde H.D."/>
            <person name="Gerrin W."/>
            <person name="Kust A."/>
            <person name="Washington J.W."/>
            <person name="Wagner C."/>
            <person name="Geier B."/>
            <person name="Liebeke M."/>
            <person name="Enke H."/>
            <person name="Niedermeyer T.H.J."/>
            <person name="Wilde S.B."/>
        </authorList>
    </citation>
    <scope>NUCLEOTIDE SEQUENCE [LARGE SCALE GENOMIC DNA]</scope>
    <source>
        <strain evidence="5">Thurmond2011</strain>
    </source>
</reference>
<dbReference type="AlphaFoldDB" id="A0AAP5I4G3"/>
<proteinExistence type="predicted"/>
<dbReference type="RefSeq" id="WP_208350944.1">
    <property type="nucleotide sequence ID" value="NZ_JAALHA020000002.1"/>
</dbReference>
<dbReference type="CDD" id="cd12797">
    <property type="entry name" value="M23_peptidase"/>
    <property type="match status" value="1"/>
</dbReference>
<dbReference type="SUPFAM" id="SSF51261">
    <property type="entry name" value="Duplicated hybrid motif"/>
    <property type="match status" value="1"/>
</dbReference>
<dbReference type="InterPro" id="IPR050570">
    <property type="entry name" value="Cell_wall_metabolism_enzyme"/>
</dbReference>
<feature type="chain" id="PRO_5042897913" evidence="2">
    <location>
        <begin position="27"/>
        <end position="332"/>
    </location>
</feature>
<evidence type="ECO:0000313" key="4">
    <source>
        <dbReference type="EMBL" id="MDR9894571.1"/>
    </source>
</evidence>